<dbReference type="InterPro" id="IPR054416">
    <property type="entry name" value="GST_UstS-like_C"/>
</dbReference>
<evidence type="ECO:0000313" key="2">
    <source>
        <dbReference type="EMBL" id="KAL0065038.1"/>
    </source>
</evidence>
<dbReference type="Pfam" id="PF13409">
    <property type="entry name" value="GST_N_2"/>
    <property type="match status" value="1"/>
</dbReference>
<dbReference type="Gene3D" id="1.20.1050.10">
    <property type="match status" value="1"/>
</dbReference>
<evidence type="ECO:0000259" key="1">
    <source>
        <dbReference type="PROSITE" id="PS50404"/>
    </source>
</evidence>
<organism evidence="2 3">
    <name type="scientific">Marasmius tenuissimus</name>
    <dbReference type="NCBI Taxonomy" id="585030"/>
    <lineage>
        <taxon>Eukaryota</taxon>
        <taxon>Fungi</taxon>
        <taxon>Dikarya</taxon>
        <taxon>Basidiomycota</taxon>
        <taxon>Agaricomycotina</taxon>
        <taxon>Agaricomycetes</taxon>
        <taxon>Agaricomycetidae</taxon>
        <taxon>Agaricales</taxon>
        <taxon>Marasmiineae</taxon>
        <taxon>Marasmiaceae</taxon>
        <taxon>Marasmius</taxon>
    </lineage>
</organism>
<evidence type="ECO:0000313" key="3">
    <source>
        <dbReference type="Proteomes" id="UP001437256"/>
    </source>
</evidence>
<dbReference type="EMBL" id="JBBXMP010000053">
    <property type="protein sequence ID" value="KAL0065038.1"/>
    <property type="molecule type" value="Genomic_DNA"/>
</dbReference>
<proteinExistence type="predicted"/>
<dbReference type="SUPFAM" id="SSF52833">
    <property type="entry name" value="Thioredoxin-like"/>
    <property type="match status" value="1"/>
</dbReference>
<gene>
    <name evidence="2" type="ORF">AAF712_008032</name>
</gene>
<comment type="caution">
    <text evidence="2">The sequence shown here is derived from an EMBL/GenBank/DDBJ whole genome shotgun (WGS) entry which is preliminary data.</text>
</comment>
<protein>
    <recommendedName>
        <fullName evidence="1">GST N-terminal domain-containing protein</fullName>
    </recommendedName>
</protein>
<dbReference type="InterPro" id="IPR004045">
    <property type="entry name" value="Glutathione_S-Trfase_N"/>
</dbReference>
<feature type="domain" description="GST N-terminal" evidence="1">
    <location>
        <begin position="31"/>
        <end position="125"/>
    </location>
</feature>
<dbReference type="Pfam" id="PF22041">
    <property type="entry name" value="GST_C_7"/>
    <property type="match status" value="1"/>
</dbReference>
<dbReference type="Gene3D" id="3.40.30.10">
    <property type="entry name" value="Glutaredoxin"/>
    <property type="match status" value="1"/>
</dbReference>
<dbReference type="Proteomes" id="UP001437256">
    <property type="component" value="Unassembled WGS sequence"/>
</dbReference>
<accession>A0ABR2ZUK9</accession>
<reference evidence="2 3" key="1">
    <citation type="submission" date="2024-05" db="EMBL/GenBank/DDBJ databases">
        <title>A draft genome resource for the thread blight pathogen Marasmius tenuissimus strain MS-2.</title>
        <authorList>
            <person name="Yulfo-Soto G.E."/>
            <person name="Baruah I.K."/>
            <person name="Amoako-Attah I."/>
            <person name="Bukari Y."/>
            <person name="Meinhardt L.W."/>
            <person name="Bailey B.A."/>
            <person name="Cohen S.P."/>
        </authorList>
    </citation>
    <scope>NUCLEOTIDE SEQUENCE [LARGE SCALE GENOMIC DNA]</scope>
    <source>
        <strain evidence="2 3">MS-2</strain>
    </source>
</reference>
<sequence length="273" mass="30196">MQGALRSSLPRLQQSALNPTRNMITLYDVGPTSFGKEMGMSPFARSLRFALNYKKIPYTVTEISLLDIEPTAKSIGVAPTPSFIANGAVKYTVPFIHDASNPKPISLSDSFTIAEYLDTAYPDTPRVIPPGTRMLQKTFSDRFTSIHAPMVPLILPTTVERVMPPKVQERLRAVKGDKAVRCALTEEERERIWETVVGGMRELAEGYSREEDSAFVMGGTSPTWADMLATGLLWWVREVFGDTKGWKDIAVLGDGRIGRLVDDTVQVCKPSPS</sequence>
<dbReference type="InterPro" id="IPR036249">
    <property type="entry name" value="Thioredoxin-like_sf"/>
</dbReference>
<keyword evidence="3" id="KW-1185">Reference proteome</keyword>
<dbReference type="PROSITE" id="PS50404">
    <property type="entry name" value="GST_NTER"/>
    <property type="match status" value="1"/>
</dbReference>
<name>A0ABR2ZUK9_9AGAR</name>